<dbReference type="Proteomes" id="UP000322184">
    <property type="component" value="Unassembled WGS sequence"/>
</dbReference>
<organism evidence="1 2">
    <name type="scientific">Photorhabdus heterorhabditis</name>
    <dbReference type="NCBI Taxonomy" id="880156"/>
    <lineage>
        <taxon>Bacteria</taxon>
        <taxon>Pseudomonadati</taxon>
        <taxon>Pseudomonadota</taxon>
        <taxon>Gammaproteobacteria</taxon>
        <taxon>Enterobacterales</taxon>
        <taxon>Morganellaceae</taxon>
        <taxon>Photorhabdus</taxon>
    </lineage>
</organism>
<accession>A0A5B0XAG1</accession>
<comment type="caution">
    <text evidence="1">The sequence shown here is derived from an EMBL/GenBank/DDBJ whole genome shotgun (WGS) entry which is preliminary data.</text>
</comment>
<evidence type="ECO:0000313" key="1">
    <source>
        <dbReference type="EMBL" id="KAA1195331.1"/>
    </source>
</evidence>
<sequence length="163" mass="17791">MSHIYQSYHYVNSHNEAGWIHADKNLTLDGKQGKITNRNNQPAQGISSLGELTITADTIDNQQGRVIADKQLNMTSTGTVDNTNGNMVSQYQQLNNAGLPDTKVNNNMIISKLLDSAKDVTPENRKTSVVVSGNNGSVRVYATWTILPNGSKRLATVQTGTFK</sequence>
<gene>
    <name evidence="1" type="ORF">F0L16_02990</name>
</gene>
<name>A0A5B0XAG1_9GAMM</name>
<dbReference type="EMBL" id="VTUW01000003">
    <property type="protein sequence ID" value="KAA1195331.1"/>
    <property type="molecule type" value="Genomic_DNA"/>
</dbReference>
<proteinExistence type="predicted"/>
<evidence type="ECO:0000313" key="2">
    <source>
        <dbReference type="Proteomes" id="UP000322184"/>
    </source>
</evidence>
<evidence type="ECO:0008006" key="3">
    <source>
        <dbReference type="Google" id="ProtNLM"/>
    </source>
</evidence>
<dbReference type="AlphaFoldDB" id="A0A5B0XAG1"/>
<protein>
    <recommendedName>
        <fullName evidence="3">Adhesin</fullName>
    </recommendedName>
</protein>
<reference evidence="1 2" key="1">
    <citation type="submission" date="2019-09" db="EMBL/GenBank/DDBJ databases">
        <title>Whole genome sequence of Photorhabdus heterorhabditis strain ETL (Enterobacteriales: Enterobacteriaceae) a bacterial symbiont of Heterorhabditis zealandica strain ETL (Rhabditida: Heterorhabditidae).</title>
        <authorList>
            <person name="Lulamba T.E."/>
            <person name="Serepa-Dlamini M.H."/>
        </authorList>
    </citation>
    <scope>NUCLEOTIDE SEQUENCE [LARGE SCALE GENOMIC DNA]</scope>
    <source>
        <strain evidence="1 2">ETL</strain>
    </source>
</reference>
<dbReference type="InterPro" id="IPR010069">
    <property type="entry name" value="CdiA_FHA1_rpt"/>
</dbReference>
<dbReference type="NCBIfam" id="TIGR01731">
    <property type="entry name" value="fil_hemag_20aa"/>
    <property type="match status" value="2"/>
</dbReference>